<organism evidence="1 2">
    <name type="scientific">Eretmocerus hayati</name>
    <dbReference type="NCBI Taxonomy" id="131215"/>
    <lineage>
        <taxon>Eukaryota</taxon>
        <taxon>Metazoa</taxon>
        <taxon>Ecdysozoa</taxon>
        <taxon>Arthropoda</taxon>
        <taxon>Hexapoda</taxon>
        <taxon>Insecta</taxon>
        <taxon>Pterygota</taxon>
        <taxon>Neoptera</taxon>
        <taxon>Endopterygota</taxon>
        <taxon>Hymenoptera</taxon>
        <taxon>Apocrita</taxon>
        <taxon>Proctotrupomorpha</taxon>
        <taxon>Chalcidoidea</taxon>
        <taxon>Aphelinidae</taxon>
        <taxon>Aphelininae</taxon>
        <taxon>Eretmocerus</taxon>
    </lineage>
</organism>
<accession>A0ACC2PXV3</accession>
<protein>
    <submittedName>
        <fullName evidence="1">Uncharacterized protein</fullName>
    </submittedName>
</protein>
<evidence type="ECO:0000313" key="2">
    <source>
        <dbReference type="Proteomes" id="UP001239111"/>
    </source>
</evidence>
<comment type="caution">
    <text evidence="1">The sequence shown here is derived from an EMBL/GenBank/DDBJ whole genome shotgun (WGS) entry which is preliminary data.</text>
</comment>
<name>A0ACC2PXV3_9HYME</name>
<gene>
    <name evidence="1" type="ORF">QAD02_024166</name>
</gene>
<evidence type="ECO:0000313" key="1">
    <source>
        <dbReference type="EMBL" id="KAJ8688371.1"/>
    </source>
</evidence>
<keyword evidence="2" id="KW-1185">Reference proteome</keyword>
<sequence length="364" mass="40723">MAAIKSFGRNLPYLRQQFAALLGNTSTSVKFICLVVLFSYCLSFSERAVIALSVTPGYLLPPAFWIWTAFTSCFLEIHFWEVCVDVITVGLCGKLIEPLWGPMEMMIFFAIVNFGVAVLSSVYYLILYMSIGDTDLLFDTHIHGLTGYIAGVVVAVKQIMPDHILIRSPIGKITNRNIPLMVWIGYLILWLCGLLEGTHPTMFLSGLLVSWTYLRFYQRHNNGSRGDMADNFTFASFFPNVLQPPIAVVSNTIHGFFVRVGVCRKVVRRFDMSNAPPGLVIHLPGIDPHDSERRRQIALKALSERLSKDHAKPWHQERGKKLPPVPAAVAVQIPEPVTPKPLPSPLIPQINVNIQNHTPNSNTT</sequence>
<dbReference type="EMBL" id="CM056741">
    <property type="protein sequence ID" value="KAJ8688371.1"/>
    <property type="molecule type" value="Genomic_DNA"/>
</dbReference>
<proteinExistence type="predicted"/>
<reference evidence="1" key="1">
    <citation type="submission" date="2023-04" db="EMBL/GenBank/DDBJ databases">
        <title>A chromosome-level genome assembly of the parasitoid wasp Eretmocerus hayati.</title>
        <authorList>
            <person name="Zhong Y."/>
            <person name="Liu S."/>
            <person name="Liu Y."/>
        </authorList>
    </citation>
    <scope>NUCLEOTIDE SEQUENCE</scope>
    <source>
        <strain evidence="1">ZJU_SS_LIU_2023</strain>
    </source>
</reference>
<dbReference type="Proteomes" id="UP001239111">
    <property type="component" value="Chromosome 1"/>
</dbReference>